<dbReference type="EMBL" id="CAJVCH010545425">
    <property type="protein sequence ID" value="CAG7827930.1"/>
    <property type="molecule type" value="Genomic_DNA"/>
</dbReference>
<organism evidence="2 3">
    <name type="scientific">Allacma fusca</name>
    <dbReference type="NCBI Taxonomy" id="39272"/>
    <lineage>
        <taxon>Eukaryota</taxon>
        <taxon>Metazoa</taxon>
        <taxon>Ecdysozoa</taxon>
        <taxon>Arthropoda</taxon>
        <taxon>Hexapoda</taxon>
        <taxon>Collembola</taxon>
        <taxon>Symphypleona</taxon>
        <taxon>Sminthuridae</taxon>
        <taxon>Allacma</taxon>
    </lineage>
</organism>
<name>A0A8J2LTS9_9HEXA</name>
<accession>A0A8J2LTS9</accession>
<reference evidence="2" key="1">
    <citation type="submission" date="2021-06" db="EMBL/GenBank/DDBJ databases">
        <authorList>
            <person name="Hodson N. C."/>
            <person name="Mongue J. A."/>
            <person name="Jaron S. K."/>
        </authorList>
    </citation>
    <scope>NUCLEOTIDE SEQUENCE</scope>
</reference>
<sequence length="228" mass="25723">MNFGSGNGNSLPFWHMTLSSPCRLSSKLPTFRYISHHYPSSTNTSQIVQISWFRGKSYFRVAPHEQILIDSGPHFEISQELHISKRLSSRTRIERDESRRSGELQPSQQMWDYYPAIIPVSHSVSGYTDDLYRITYVHANTPVDTSLIGGEANVTRDKGKPYGKKFSPNPNNAHHPEMMLMVTGETIGDNDIGEDRNCEVILGDDIRPTKPCTYSVVVPQAVGRIVVK</sequence>
<gene>
    <name evidence="2" type="ORF">AFUS01_LOCUS37885</name>
</gene>
<feature type="region of interest" description="Disordered" evidence="1">
    <location>
        <begin position="151"/>
        <end position="175"/>
    </location>
</feature>
<protein>
    <submittedName>
        <fullName evidence="2">Uncharacterized protein</fullName>
    </submittedName>
</protein>
<dbReference type="Proteomes" id="UP000708208">
    <property type="component" value="Unassembled WGS sequence"/>
</dbReference>
<evidence type="ECO:0000256" key="1">
    <source>
        <dbReference type="SAM" id="MobiDB-lite"/>
    </source>
</evidence>
<keyword evidence="3" id="KW-1185">Reference proteome</keyword>
<evidence type="ECO:0000313" key="3">
    <source>
        <dbReference type="Proteomes" id="UP000708208"/>
    </source>
</evidence>
<comment type="caution">
    <text evidence="2">The sequence shown here is derived from an EMBL/GenBank/DDBJ whole genome shotgun (WGS) entry which is preliminary data.</text>
</comment>
<proteinExistence type="predicted"/>
<evidence type="ECO:0000313" key="2">
    <source>
        <dbReference type="EMBL" id="CAG7827930.1"/>
    </source>
</evidence>
<dbReference type="AlphaFoldDB" id="A0A8J2LTS9"/>